<evidence type="ECO:0008006" key="3">
    <source>
        <dbReference type="Google" id="ProtNLM"/>
    </source>
</evidence>
<organism evidence="1 2">
    <name type="scientific">Actinomadura rubrisoli</name>
    <dbReference type="NCBI Taxonomy" id="2530368"/>
    <lineage>
        <taxon>Bacteria</taxon>
        <taxon>Bacillati</taxon>
        <taxon>Actinomycetota</taxon>
        <taxon>Actinomycetes</taxon>
        <taxon>Streptosporangiales</taxon>
        <taxon>Thermomonosporaceae</taxon>
        <taxon>Actinomadura</taxon>
    </lineage>
</organism>
<keyword evidence="2" id="KW-1185">Reference proteome</keyword>
<evidence type="ECO:0000313" key="1">
    <source>
        <dbReference type="EMBL" id="TDD66974.1"/>
    </source>
</evidence>
<dbReference type="OrthoDB" id="3418622at2"/>
<proteinExistence type="predicted"/>
<sequence>MSSHPPVWLHQALSQARFTPYRLAASGDMERALRLYWWNVEVSAALYGPLHCLEVALRNALNERLQTAYDRADWWESAPLTPDGRFKVERAQTNARKNLRRGRRRPLVPDDVVAELTFGFWVGLLSRTNDRAFWVPTLHRAFTGYSGRRDILYKEFLSMVLLRNRVMHYEPVHHRDLRTDHLTVYRLMEYIRPELAVEARSLDRVPSVLARRHEVCAGDHACSF</sequence>
<comment type="caution">
    <text evidence="1">The sequence shown here is derived from an EMBL/GenBank/DDBJ whole genome shotgun (WGS) entry which is preliminary data.</text>
</comment>
<name>A0A4R5A8H9_9ACTN</name>
<accession>A0A4R5A8H9</accession>
<dbReference type="AlphaFoldDB" id="A0A4R5A8H9"/>
<gene>
    <name evidence="1" type="ORF">E1298_39805</name>
</gene>
<dbReference type="Proteomes" id="UP000294513">
    <property type="component" value="Unassembled WGS sequence"/>
</dbReference>
<reference evidence="1 2" key="1">
    <citation type="submission" date="2019-03" db="EMBL/GenBank/DDBJ databases">
        <title>Draft genome sequences of novel Actinobacteria.</title>
        <authorList>
            <person name="Sahin N."/>
            <person name="Ay H."/>
            <person name="Saygin H."/>
        </authorList>
    </citation>
    <scope>NUCLEOTIDE SEQUENCE [LARGE SCALE GENOMIC DNA]</scope>
    <source>
        <strain evidence="1 2">H3C3</strain>
    </source>
</reference>
<dbReference type="EMBL" id="SMKU01000371">
    <property type="protein sequence ID" value="TDD66974.1"/>
    <property type="molecule type" value="Genomic_DNA"/>
</dbReference>
<protein>
    <recommendedName>
        <fullName evidence="3">Abi family protein</fullName>
    </recommendedName>
</protein>
<evidence type="ECO:0000313" key="2">
    <source>
        <dbReference type="Proteomes" id="UP000294513"/>
    </source>
</evidence>